<keyword evidence="2" id="KW-1185">Reference proteome</keyword>
<dbReference type="InterPro" id="IPR007396">
    <property type="entry name" value="TR_PAI2-type"/>
</dbReference>
<dbReference type="SUPFAM" id="SSF50475">
    <property type="entry name" value="FMN-binding split barrel"/>
    <property type="match status" value="1"/>
</dbReference>
<dbReference type="Proteomes" id="UP000799440">
    <property type="component" value="Unassembled WGS sequence"/>
</dbReference>
<feature type="non-terminal residue" evidence="1">
    <location>
        <position position="232"/>
    </location>
</feature>
<proteinExistence type="predicted"/>
<dbReference type="Gene3D" id="2.30.110.10">
    <property type="entry name" value="Electron Transport, Fmn-binding Protein, Chain A"/>
    <property type="match status" value="1"/>
</dbReference>
<dbReference type="PANTHER" id="PTHR35802">
    <property type="entry name" value="PROTEASE SYNTHASE AND SPORULATION PROTEIN PAI 2"/>
    <property type="match status" value="1"/>
</dbReference>
<dbReference type="InterPro" id="IPR012349">
    <property type="entry name" value="Split_barrel_FMN-bd"/>
</dbReference>
<dbReference type="PANTHER" id="PTHR35802:SF1">
    <property type="entry name" value="PROTEASE SYNTHASE AND SPORULATION PROTEIN PAI 2"/>
    <property type="match status" value="1"/>
</dbReference>
<gene>
    <name evidence="1" type="ORF">M011DRAFT_370404</name>
</gene>
<evidence type="ECO:0008006" key="3">
    <source>
        <dbReference type="Google" id="ProtNLM"/>
    </source>
</evidence>
<dbReference type="AlphaFoldDB" id="A0A6A6V6I9"/>
<dbReference type="EMBL" id="MU006578">
    <property type="protein sequence ID" value="KAF2746302.1"/>
    <property type="molecule type" value="Genomic_DNA"/>
</dbReference>
<dbReference type="OrthoDB" id="2101473at2759"/>
<name>A0A6A6V6I9_9PLEO</name>
<dbReference type="PIRSF" id="PIRSF010372">
    <property type="entry name" value="PaiB"/>
    <property type="match status" value="1"/>
</dbReference>
<reference evidence="1" key="1">
    <citation type="journal article" date="2020" name="Stud. Mycol.">
        <title>101 Dothideomycetes genomes: a test case for predicting lifestyles and emergence of pathogens.</title>
        <authorList>
            <person name="Haridas S."/>
            <person name="Albert R."/>
            <person name="Binder M."/>
            <person name="Bloem J."/>
            <person name="Labutti K."/>
            <person name="Salamov A."/>
            <person name="Andreopoulos B."/>
            <person name="Baker S."/>
            <person name="Barry K."/>
            <person name="Bills G."/>
            <person name="Bluhm B."/>
            <person name="Cannon C."/>
            <person name="Castanera R."/>
            <person name="Culley D."/>
            <person name="Daum C."/>
            <person name="Ezra D."/>
            <person name="Gonzalez J."/>
            <person name="Henrissat B."/>
            <person name="Kuo A."/>
            <person name="Liang C."/>
            <person name="Lipzen A."/>
            <person name="Lutzoni F."/>
            <person name="Magnuson J."/>
            <person name="Mondo S."/>
            <person name="Nolan M."/>
            <person name="Ohm R."/>
            <person name="Pangilinan J."/>
            <person name="Park H.-J."/>
            <person name="Ramirez L."/>
            <person name="Alfaro M."/>
            <person name="Sun H."/>
            <person name="Tritt A."/>
            <person name="Yoshinaga Y."/>
            <person name="Zwiers L.-H."/>
            <person name="Turgeon B."/>
            <person name="Goodwin S."/>
            <person name="Spatafora J."/>
            <person name="Crous P."/>
            <person name="Grigoriev I."/>
        </authorList>
    </citation>
    <scope>NUCLEOTIDE SEQUENCE</scope>
    <source>
        <strain evidence="1">CBS 119925</strain>
    </source>
</reference>
<dbReference type="Pfam" id="PF04299">
    <property type="entry name" value="FMN_bind_2"/>
    <property type="match status" value="1"/>
</dbReference>
<evidence type="ECO:0000313" key="2">
    <source>
        <dbReference type="Proteomes" id="UP000799440"/>
    </source>
</evidence>
<accession>A0A6A6V6I9</accession>
<organism evidence="1 2">
    <name type="scientific">Sporormia fimetaria CBS 119925</name>
    <dbReference type="NCBI Taxonomy" id="1340428"/>
    <lineage>
        <taxon>Eukaryota</taxon>
        <taxon>Fungi</taxon>
        <taxon>Dikarya</taxon>
        <taxon>Ascomycota</taxon>
        <taxon>Pezizomycotina</taxon>
        <taxon>Dothideomycetes</taxon>
        <taxon>Pleosporomycetidae</taxon>
        <taxon>Pleosporales</taxon>
        <taxon>Sporormiaceae</taxon>
        <taxon>Sporormia</taxon>
    </lineage>
</organism>
<sequence>MHLRSPHTESDITTLHTFIRSHPLGLITTAIDSPTHPLLQTSHVPWTLHVSSDTDLGTLRGHMARGNPQVQAMISELSSRAAAGHLDDSTGNGGELTREVLVLFNAPTLQHYVTPQWFTETKPVSGKVVPTWNYVAAQVYGKMRVWFDSKAGSTNQFLDGQLEGLTRHCERNVMGFEEPWEVRDAPEGYLRVMKKGIVGVEVGIERLEGKWKMSQEMGRGDREGVVRGFEEL</sequence>
<protein>
    <recommendedName>
        <fullName evidence="3">Transcriptional regulator</fullName>
    </recommendedName>
</protein>
<evidence type="ECO:0000313" key="1">
    <source>
        <dbReference type="EMBL" id="KAF2746302.1"/>
    </source>
</evidence>